<accession>A0A517XWD3</accession>
<organism evidence="1 2">
    <name type="scientific">Urbifossiella limnaea</name>
    <dbReference type="NCBI Taxonomy" id="2528023"/>
    <lineage>
        <taxon>Bacteria</taxon>
        <taxon>Pseudomonadati</taxon>
        <taxon>Planctomycetota</taxon>
        <taxon>Planctomycetia</taxon>
        <taxon>Gemmatales</taxon>
        <taxon>Gemmataceae</taxon>
        <taxon>Urbifossiella</taxon>
    </lineage>
</organism>
<dbReference type="Proteomes" id="UP000319576">
    <property type="component" value="Chromosome"/>
</dbReference>
<reference evidence="1 2" key="1">
    <citation type="submission" date="2019-02" db="EMBL/GenBank/DDBJ databases">
        <title>Deep-cultivation of Planctomycetes and their phenomic and genomic characterization uncovers novel biology.</title>
        <authorList>
            <person name="Wiegand S."/>
            <person name="Jogler M."/>
            <person name="Boedeker C."/>
            <person name="Pinto D."/>
            <person name="Vollmers J."/>
            <person name="Rivas-Marin E."/>
            <person name="Kohn T."/>
            <person name="Peeters S.H."/>
            <person name="Heuer A."/>
            <person name="Rast P."/>
            <person name="Oberbeckmann S."/>
            <person name="Bunk B."/>
            <person name="Jeske O."/>
            <person name="Meyerdierks A."/>
            <person name="Storesund J.E."/>
            <person name="Kallscheuer N."/>
            <person name="Luecker S."/>
            <person name="Lage O.M."/>
            <person name="Pohl T."/>
            <person name="Merkel B.J."/>
            <person name="Hornburger P."/>
            <person name="Mueller R.-W."/>
            <person name="Bruemmer F."/>
            <person name="Labrenz M."/>
            <person name="Spormann A.M."/>
            <person name="Op den Camp H."/>
            <person name="Overmann J."/>
            <person name="Amann R."/>
            <person name="Jetten M.S.M."/>
            <person name="Mascher T."/>
            <person name="Medema M.H."/>
            <person name="Devos D.P."/>
            <person name="Kaster A.-K."/>
            <person name="Ovreas L."/>
            <person name="Rohde M."/>
            <person name="Galperin M.Y."/>
            <person name="Jogler C."/>
        </authorList>
    </citation>
    <scope>NUCLEOTIDE SEQUENCE [LARGE SCALE GENOMIC DNA]</scope>
    <source>
        <strain evidence="1 2">ETA_A1</strain>
    </source>
</reference>
<dbReference type="KEGG" id="uli:ETAA1_37850"/>
<proteinExistence type="predicted"/>
<sequence>MSATTTATNGRPQRKQLCEQLDRLDAILDVIAEGLPGAVTDACREGARAAVKDAIIQIFTDPELRALLAPAAPSPVAAAPAPEPGPKTPGPWGRLKAKLAAARDAVTGAAARATGAVASRYRAAGDAVAALGQAAGEALPWRRMLWVSGGVGLAVGVACLVVPQTVAAAAGAASAGATAVAVQAGTWLGRAARRFGLAG</sequence>
<dbReference type="RefSeq" id="WP_145241052.1">
    <property type="nucleotide sequence ID" value="NZ_CP036273.1"/>
</dbReference>
<keyword evidence="2" id="KW-1185">Reference proteome</keyword>
<dbReference type="EMBL" id="CP036273">
    <property type="protein sequence ID" value="QDU21812.1"/>
    <property type="molecule type" value="Genomic_DNA"/>
</dbReference>
<evidence type="ECO:0000313" key="2">
    <source>
        <dbReference type="Proteomes" id="UP000319576"/>
    </source>
</evidence>
<gene>
    <name evidence="1" type="ORF">ETAA1_37850</name>
</gene>
<dbReference type="AlphaFoldDB" id="A0A517XWD3"/>
<protein>
    <submittedName>
        <fullName evidence="1">Uncharacterized protein</fullName>
    </submittedName>
</protein>
<evidence type="ECO:0000313" key="1">
    <source>
        <dbReference type="EMBL" id="QDU21812.1"/>
    </source>
</evidence>
<name>A0A517XWD3_9BACT</name>